<dbReference type="InterPro" id="IPR017911">
    <property type="entry name" value="MacB-like_ATP-bd"/>
</dbReference>
<dbReference type="GO" id="GO:0016887">
    <property type="term" value="F:ATP hydrolysis activity"/>
    <property type="evidence" value="ECO:0007669"/>
    <property type="project" value="InterPro"/>
</dbReference>
<sequence length="253" mass="27343">MGLLPSTNNSKGLPLSCNSTRFPTQVHHMNILSVANLSKVYQSGSRKLTVLDEVTFDIKAGEIISIVGPSGSGKTTLLGLCAGLDSGSTGSVVLDGNSLEKLTEDQRAAVRNQSVGFIFQNFQLLPTLTALENVMVPLELKKRKNARQKAQELLDKVGLGDRGTHYPTQLSGGEQQRVSIARAFANEPKILFADEPTGNLDTETGEMIEKLIFDLNKEEGTTLVLVTHDLELAAKTQRIIYIKGGKVQEGTHA</sequence>
<dbReference type="AlphaFoldDB" id="A0A2W7R0X8"/>
<dbReference type="Gene3D" id="3.40.50.300">
    <property type="entry name" value="P-loop containing nucleotide triphosphate hydrolases"/>
    <property type="match status" value="1"/>
</dbReference>
<evidence type="ECO:0000259" key="6">
    <source>
        <dbReference type="PROSITE" id="PS50893"/>
    </source>
</evidence>
<dbReference type="Pfam" id="PF00005">
    <property type="entry name" value="ABC_tran"/>
    <property type="match status" value="1"/>
</dbReference>
<dbReference type="SMART" id="SM00382">
    <property type="entry name" value="AAA"/>
    <property type="match status" value="1"/>
</dbReference>
<evidence type="ECO:0000313" key="8">
    <source>
        <dbReference type="Proteomes" id="UP000249115"/>
    </source>
</evidence>
<comment type="similarity">
    <text evidence="5">Belongs to the ABC transporter superfamily. Macrolide exporter (TC 3.A.1.122) family.</text>
</comment>
<evidence type="ECO:0000313" key="7">
    <source>
        <dbReference type="EMBL" id="PZX51860.1"/>
    </source>
</evidence>
<accession>A0A2W7R0X8</accession>
<dbReference type="SUPFAM" id="SSF52540">
    <property type="entry name" value="P-loop containing nucleoside triphosphate hydrolases"/>
    <property type="match status" value="1"/>
</dbReference>
<keyword evidence="2" id="KW-0547">Nucleotide-binding</keyword>
<evidence type="ECO:0000256" key="1">
    <source>
        <dbReference type="ARBA" id="ARBA00022448"/>
    </source>
</evidence>
<keyword evidence="3 7" id="KW-0067">ATP-binding</keyword>
<dbReference type="Proteomes" id="UP000249115">
    <property type="component" value="Unassembled WGS sequence"/>
</dbReference>
<proteinExistence type="inferred from homology"/>
<feature type="domain" description="ABC transporter" evidence="6">
    <location>
        <begin position="32"/>
        <end position="253"/>
    </location>
</feature>
<dbReference type="FunFam" id="3.40.50.300:FF:000032">
    <property type="entry name" value="Export ABC transporter ATP-binding protein"/>
    <property type="match status" value="1"/>
</dbReference>
<organism evidence="7 8">
    <name type="scientific">Algoriphagus ratkowskyi</name>
    <dbReference type="NCBI Taxonomy" id="57028"/>
    <lineage>
        <taxon>Bacteria</taxon>
        <taxon>Pseudomonadati</taxon>
        <taxon>Bacteroidota</taxon>
        <taxon>Cytophagia</taxon>
        <taxon>Cytophagales</taxon>
        <taxon>Cyclobacteriaceae</taxon>
        <taxon>Algoriphagus</taxon>
    </lineage>
</organism>
<dbReference type="InterPro" id="IPR003439">
    <property type="entry name" value="ABC_transporter-like_ATP-bd"/>
</dbReference>
<dbReference type="InterPro" id="IPR017871">
    <property type="entry name" value="ABC_transporter-like_CS"/>
</dbReference>
<dbReference type="GO" id="GO:0005524">
    <property type="term" value="F:ATP binding"/>
    <property type="evidence" value="ECO:0007669"/>
    <property type="project" value="UniProtKB-KW"/>
</dbReference>
<evidence type="ECO:0000256" key="3">
    <source>
        <dbReference type="ARBA" id="ARBA00022840"/>
    </source>
</evidence>
<dbReference type="CDD" id="cd03255">
    <property type="entry name" value="ABC_MJ0796_LolCDE_FtsE"/>
    <property type="match status" value="1"/>
</dbReference>
<keyword evidence="1" id="KW-0813">Transport</keyword>
<reference evidence="7 8" key="1">
    <citation type="submission" date="2018-06" db="EMBL/GenBank/DDBJ databases">
        <title>Genomic Encyclopedia of Archaeal and Bacterial Type Strains, Phase II (KMG-II): from individual species to whole genera.</title>
        <authorList>
            <person name="Goeker M."/>
        </authorList>
    </citation>
    <scope>NUCLEOTIDE SEQUENCE [LARGE SCALE GENOMIC DNA]</scope>
    <source>
        <strain evidence="7 8">DSM 22686</strain>
    </source>
</reference>
<gene>
    <name evidence="7" type="ORF">LV84_03618</name>
</gene>
<dbReference type="PANTHER" id="PTHR42798">
    <property type="entry name" value="LIPOPROTEIN-RELEASING SYSTEM ATP-BINDING PROTEIN LOLD"/>
    <property type="match status" value="1"/>
</dbReference>
<evidence type="ECO:0000256" key="5">
    <source>
        <dbReference type="ARBA" id="ARBA00038388"/>
    </source>
</evidence>
<name>A0A2W7R0X8_9BACT</name>
<dbReference type="InterPro" id="IPR027417">
    <property type="entry name" value="P-loop_NTPase"/>
</dbReference>
<comment type="caution">
    <text evidence="7">The sequence shown here is derived from an EMBL/GenBank/DDBJ whole genome shotgun (WGS) entry which is preliminary data.</text>
</comment>
<dbReference type="PROSITE" id="PS50893">
    <property type="entry name" value="ABC_TRANSPORTER_2"/>
    <property type="match status" value="1"/>
</dbReference>
<dbReference type="InterPro" id="IPR003593">
    <property type="entry name" value="AAA+_ATPase"/>
</dbReference>
<protein>
    <submittedName>
        <fullName evidence="7">Putative ABC transport system ATP-binding protein</fullName>
    </submittedName>
</protein>
<dbReference type="GO" id="GO:0098796">
    <property type="term" value="C:membrane protein complex"/>
    <property type="evidence" value="ECO:0007669"/>
    <property type="project" value="UniProtKB-ARBA"/>
</dbReference>
<dbReference type="GO" id="GO:0022857">
    <property type="term" value="F:transmembrane transporter activity"/>
    <property type="evidence" value="ECO:0007669"/>
    <property type="project" value="UniProtKB-ARBA"/>
</dbReference>
<evidence type="ECO:0000256" key="2">
    <source>
        <dbReference type="ARBA" id="ARBA00022741"/>
    </source>
</evidence>
<dbReference type="PROSITE" id="PS00211">
    <property type="entry name" value="ABC_TRANSPORTER_1"/>
    <property type="match status" value="1"/>
</dbReference>
<dbReference type="EMBL" id="QKZU01000017">
    <property type="protein sequence ID" value="PZX51860.1"/>
    <property type="molecule type" value="Genomic_DNA"/>
</dbReference>
<evidence type="ECO:0000256" key="4">
    <source>
        <dbReference type="ARBA" id="ARBA00022967"/>
    </source>
</evidence>
<keyword evidence="4" id="KW-1278">Translocase</keyword>
<dbReference type="PANTHER" id="PTHR42798:SF2">
    <property type="entry name" value="ABC TRANSPORTER ATP-BINDING PROTEIN MG467-RELATED"/>
    <property type="match status" value="1"/>
</dbReference>